<gene>
    <name evidence="2" type="ORF">NYR02_04615</name>
</gene>
<name>A0A9X2WEL9_9GAMM</name>
<sequence>MITAVLIAMVPAMVLLMLHLAIGPFGHVRFLHWHLRWKTMPVWLQRILLLLATGILLAGASHLLGIWQQPPPLPDR</sequence>
<reference evidence="2" key="2">
    <citation type="submission" date="2022-08" db="EMBL/GenBank/DDBJ databases">
        <authorList>
            <person name="Dong C."/>
        </authorList>
    </citation>
    <scope>NUCLEOTIDE SEQUENCE</scope>
    <source>
        <strain evidence="2">59MF3M-4</strain>
    </source>
</reference>
<reference evidence="2" key="1">
    <citation type="journal article" date="2022" name="Front. Microbiol.">
        <title>Genome-based taxonomic rearrangement of Oceanobacter-related bacteria including the description of Thalassolituus hydrocarbonoclasticus sp. nov. and Thalassolituus pacificus sp. nov. and emended description of the genus Thalassolituus.</title>
        <authorList>
            <person name="Dong C."/>
            <person name="Wei L."/>
            <person name="Wang J."/>
            <person name="Lai Q."/>
            <person name="Huang Z."/>
            <person name="Shao Z."/>
        </authorList>
    </citation>
    <scope>NUCLEOTIDE SEQUENCE</scope>
    <source>
        <strain evidence="2">59MF3M-4</strain>
    </source>
</reference>
<feature type="transmembrane region" description="Helical" evidence="1">
    <location>
        <begin position="47"/>
        <end position="67"/>
    </location>
</feature>
<comment type="caution">
    <text evidence="2">The sequence shown here is derived from an EMBL/GenBank/DDBJ whole genome shotgun (WGS) entry which is preliminary data.</text>
</comment>
<dbReference type="RefSeq" id="WP_260975221.1">
    <property type="nucleotide sequence ID" value="NZ_JAOANI010000012.1"/>
</dbReference>
<evidence type="ECO:0000313" key="2">
    <source>
        <dbReference type="EMBL" id="MCT7358302.1"/>
    </source>
</evidence>
<dbReference type="Proteomes" id="UP001147830">
    <property type="component" value="Unassembled WGS sequence"/>
</dbReference>
<organism evidence="2 3">
    <name type="scientific">Thalassolituus pacificus</name>
    <dbReference type="NCBI Taxonomy" id="2975440"/>
    <lineage>
        <taxon>Bacteria</taxon>
        <taxon>Pseudomonadati</taxon>
        <taxon>Pseudomonadota</taxon>
        <taxon>Gammaproteobacteria</taxon>
        <taxon>Oceanospirillales</taxon>
        <taxon>Oceanospirillaceae</taxon>
        <taxon>Thalassolituus</taxon>
    </lineage>
</organism>
<keyword evidence="3" id="KW-1185">Reference proteome</keyword>
<dbReference type="EMBL" id="JAOANI010000012">
    <property type="protein sequence ID" value="MCT7358302.1"/>
    <property type="molecule type" value="Genomic_DNA"/>
</dbReference>
<accession>A0A9X2WEL9</accession>
<keyword evidence="1" id="KW-0812">Transmembrane</keyword>
<evidence type="ECO:0000256" key="1">
    <source>
        <dbReference type="SAM" id="Phobius"/>
    </source>
</evidence>
<keyword evidence="1" id="KW-1133">Transmembrane helix</keyword>
<feature type="transmembrane region" description="Helical" evidence="1">
    <location>
        <begin position="6"/>
        <end position="26"/>
    </location>
</feature>
<proteinExistence type="predicted"/>
<keyword evidence="1" id="KW-0472">Membrane</keyword>
<dbReference type="AlphaFoldDB" id="A0A9X2WEL9"/>
<protein>
    <submittedName>
        <fullName evidence="2">Uncharacterized protein</fullName>
    </submittedName>
</protein>
<evidence type="ECO:0000313" key="3">
    <source>
        <dbReference type="Proteomes" id="UP001147830"/>
    </source>
</evidence>